<dbReference type="Proteomes" id="UP000253204">
    <property type="component" value="Unassembled WGS sequence"/>
</dbReference>
<dbReference type="RefSeq" id="WP_114487137.1">
    <property type="nucleotide sequence ID" value="NZ_CBCSHM010000030.1"/>
</dbReference>
<feature type="compositionally biased region" description="Basic and acidic residues" evidence="2">
    <location>
        <begin position="40"/>
        <end position="59"/>
    </location>
</feature>
<dbReference type="AlphaFoldDB" id="A0A368U2I1"/>
<name>A0A368U2I1_9GAMM</name>
<gene>
    <name evidence="3" type="ORF">DU506_11850</name>
</gene>
<protein>
    <submittedName>
        <fullName evidence="3">Uncharacterized protein</fullName>
    </submittedName>
</protein>
<evidence type="ECO:0000313" key="4">
    <source>
        <dbReference type="Proteomes" id="UP000253204"/>
    </source>
</evidence>
<keyword evidence="1" id="KW-0175">Coiled coil</keyword>
<organism evidence="3 4">
    <name type="scientific">Vreelandella rituensis</name>
    <dbReference type="NCBI Taxonomy" id="2282306"/>
    <lineage>
        <taxon>Bacteria</taxon>
        <taxon>Pseudomonadati</taxon>
        <taxon>Pseudomonadota</taxon>
        <taxon>Gammaproteobacteria</taxon>
        <taxon>Oceanospirillales</taxon>
        <taxon>Halomonadaceae</taxon>
        <taxon>Vreelandella</taxon>
    </lineage>
</organism>
<reference evidence="3 4" key="1">
    <citation type="submission" date="2018-07" db="EMBL/GenBank/DDBJ databases">
        <title>Halomonas rutogse sp. nov., isolated from Lake TangqianCo on Tibetan Plateau.</title>
        <authorList>
            <person name="Lu H."/>
            <person name="Xing P."/>
            <person name="Wu Q."/>
        </authorList>
    </citation>
    <scope>NUCLEOTIDE SEQUENCE [LARGE SCALE GENOMIC DNA]</scope>
    <source>
        <strain evidence="3 4">TQ8S</strain>
    </source>
</reference>
<feature type="coiled-coil region" evidence="1">
    <location>
        <begin position="7"/>
        <end position="34"/>
    </location>
</feature>
<accession>A0A368U2I1</accession>
<evidence type="ECO:0000256" key="2">
    <source>
        <dbReference type="SAM" id="MobiDB-lite"/>
    </source>
</evidence>
<dbReference type="EMBL" id="QPIJ01000027">
    <property type="protein sequence ID" value="RCV90302.1"/>
    <property type="molecule type" value="Genomic_DNA"/>
</dbReference>
<keyword evidence="4" id="KW-1185">Reference proteome</keyword>
<sequence length="94" mass="10833">MKNQIRIAAAAVALVQAERAVDEAKEEYSFTLTNYFSKHGRPDGRMTADDPRFESARRATEPRYQELQRLKRRFYRARQKLRLEVGRAGGGLCS</sequence>
<comment type="caution">
    <text evidence="3">The sequence shown here is derived from an EMBL/GenBank/DDBJ whole genome shotgun (WGS) entry which is preliminary data.</text>
</comment>
<feature type="region of interest" description="Disordered" evidence="2">
    <location>
        <begin position="39"/>
        <end position="59"/>
    </location>
</feature>
<evidence type="ECO:0000313" key="3">
    <source>
        <dbReference type="EMBL" id="RCV90302.1"/>
    </source>
</evidence>
<proteinExistence type="predicted"/>
<evidence type="ECO:0000256" key="1">
    <source>
        <dbReference type="SAM" id="Coils"/>
    </source>
</evidence>